<name>B7FPA2_PHATC</name>
<dbReference type="eggNOG" id="KOG0627">
    <property type="taxonomic scope" value="Eukaryota"/>
</dbReference>
<reference evidence="7 8" key="1">
    <citation type="journal article" date="2008" name="Nature">
        <title>The Phaeodactylum genome reveals the evolutionary history of diatom genomes.</title>
        <authorList>
            <person name="Bowler C."/>
            <person name="Allen A.E."/>
            <person name="Badger J.H."/>
            <person name="Grimwood J."/>
            <person name="Jabbari K."/>
            <person name="Kuo A."/>
            <person name="Maheswari U."/>
            <person name="Martens C."/>
            <person name="Maumus F."/>
            <person name="Otillar R.P."/>
            <person name="Rayko E."/>
            <person name="Salamov A."/>
            <person name="Vandepoele K."/>
            <person name="Beszteri B."/>
            <person name="Gruber A."/>
            <person name="Heijde M."/>
            <person name="Katinka M."/>
            <person name="Mock T."/>
            <person name="Valentin K."/>
            <person name="Verret F."/>
            <person name="Berges J.A."/>
            <person name="Brownlee C."/>
            <person name="Cadoret J.P."/>
            <person name="Chiovitti A."/>
            <person name="Choi C.J."/>
            <person name="Coesel S."/>
            <person name="De Martino A."/>
            <person name="Detter J.C."/>
            <person name="Durkin C."/>
            <person name="Falciatore A."/>
            <person name="Fournet J."/>
            <person name="Haruta M."/>
            <person name="Huysman M.J."/>
            <person name="Jenkins B.D."/>
            <person name="Jiroutova K."/>
            <person name="Jorgensen R.E."/>
            <person name="Joubert Y."/>
            <person name="Kaplan A."/>
            <person name="Kroger N."/>
            <person name="Kroth P.G."/>
            <person name="La Roche J."/>
            <person name="Lindquist E."/>
            <person name="Lommer M."/>
            <person name="Martin-Jezequel V."/>
            <person name="Lopez P.J."/>
            <person name="Lucas S."/>
            <person name="Mangogna M."/>
            <person name="McGinnis K."/>
            <person name="Medlin L.K."/>
            <person name="Montsant A."/>
            <person name="Oudot-Le Secq M.P."/>
            <person name="Napoli C."/>
            <person name="Obornik M."/>
            <person name="Parker M.S."/>
            <person name="Petit J.L."/>
            <person name="Porcel B.M."/>
            <person name="Poulsen N."/>
            <person name="Robison M."/>
            <person name="Rychlewski L."/>
            <person name="Rynearson T.A."/>
            <person name="Schmutz J."/>
            <person name="Shapiro H."/>
            <person name="Siaut M."/>
            <person name="Stanley M."/>
            <person name="Sussman M.R."/>
            <person name="Taylor A.R."/>
            <person name="Vardi A."/>
            <person name="von Dassow P."/>
            <person name="Vyverman W."/>
            <person name="Willis A."/>
            <person name="Wyrwicz L.S."/>
            <person name="Rokhsar D.S."/>
            <person name="Weissenbach J."/>
            <person name="Armbrust E.V."/>
            <person name="Green B.R."/>
            <person name="Van de Peer Y."/>
            <person name="Grigoriev I.V."/>
        </authorList>
    </citation>
    <scope>NUCLEOTIDE SEQUENCE [LARGE SCALE GENOMIC DNA]</scope>
    <source>
        <strain evidence="7 8">CCAP 1055/1</strain>
    </source>
</reference>
<dbReference type="OrthoDB" id="60033at2759"/>
<dbReference type="KEGG" id="pti:PHATRDRAFT_42714"/>
<feature type="compositionally biased region" description="Low complexity" evidence="5">
    <location>
        <begin position="214"/>
        <end position="240"/>
    </location>
</feature>
<keyword evidence="8" id="KW-1185">Reference proteome</keyword>
<dbReference type="GO" id="GO:0003700">
    <property type="term" value="F:DNA-binding transcription factor activity"/>
    <property type="evidence" value="ECO:0007669"/>
    <property type="project" value="InterPro"/>
</dbReference>
<evidence type="ECO:0000313" key="7">
    <source>
        <dbReference type="EMBL" id="EEC51135.1"/>
    </source>
</evidence>
<feature type="region of interest" description="Disordered" evidence="5">
    <location>
        <begin position="554"/>
        <end position="580"/>
    </location>
</feature>
<evidence type="ECO:0000256" key="3">
    <source>
        <dbReference type="ARBA" id="ARBA00023242"/>
    </source>
</evidence>
<organism evidence="7 8">
    <name type="scientific">Phaeodactylum tricornutum (strain CCAP 1055/1)</name>
    <dbReference type="NCBI Taxonomy" id="556484"/>
    <lineage>
        <taxon>Eukaryota</taxon>
        <taxon>Sar</taxon>
        <taxon>Stramenopiles</taxon>
        <taxon>Ochrophyta</taxon>
        <taxon>Bacillariophyta</taxon>
        <taxon>Bacillariophyceae</taxon>
        <taxon>Bacillariophycidae</taxon>
        <taxon>Naviculales</taxon>
        <taxon>Phaeodactylaceae</taxon>
        <taxon>Phaeodactylum</taxon>
    </lineage>
</organism>
<dbReference type="InParanoid" id="B7FPA2"/>
<gene>
    <name evidence="7" type="ORF">PHATRDRAFT_42714</name>
</gene>
<feature type="region of interest" description="Disordered" evidence="5">
    <location>
        <begin position="395"/>
        <end position="424"/>
    </location>
</feature>
<feature type="region of interest" description="Disordered" evidence="5">
    <location>
        <begin position="186"/>
        <end position="254"/>
    </location>
</feature>
<accession>B7FPA2</accession>
<protein>
    <recommendedName>
        <fullName evidence="6">HSF-type DNA-binding domain-containing protein</fullName>
    </recommendedName>
</protein>
<evidence type="ECO:0000256" key="1">
    <source>
        <dbReference type="ARBA" id="ARBA00004123"/>
    </source>
</evidence>
<dbReference type="Pfam" id="PF00447">
    <property type="entry name" value="HSF_DNA-bind"/>
    <property type="match status" value="1"/>
</dbReference>
<dbReference type="Gene3D" id="1.10.10.10">
    <property type="entry name" value="Winged helix-like DNA-binding domain superfamily/Winged helix DNA-binding domain"/>
    <property type="match status" value="1"/>
</dbReference>
<dbReference type="PANTHER" id="PTHR10015">
    <property type="entry name" value="HEAT SHOCK TRANSCRIPTION FACTOR"/>
    <property type="match status" value="1"/>
</dbReference>
<reference evidence="8" key="2">
    <citation type="submission" date="2008-08" db="EMBL/GenBank/DDBJ databases">
        <authorList>
            <consortium name="Diatom Consortium"/>
            <person name="Grigoriev I."/>
            <person name="Grimwood J."/>
            <person name="Kuo A."/>
            <person name="Otillar R.P."/>
            <person name="Salamov A."/>
            <person name="Detter J.C."/>
            <person name="Lindquist E."/>
            <person name="Shapiro H."/>
            <person name="Lucas S."/>
            <person name="Glavina del Rio T."/>
            <person name="Pitluck S."/>
            <person name="Rokhsar D."/>
            <person name="Bowler C."/>
        </authorList>
    </citation>
    <scope>GENOME REANNOTATION</scope>
    <source>
        <strain evidence="8">CCAP 1055/1</strain>
    </source>
</reference>
<evidence type="ECO:0000256" key="5">
    <source>
        <dbReference type="SAM" id="MobiDB-lite"/>
    </source>
</evidence>
<feature type="domain" description="HSF-type DNA-binding" evidence="6">
    <location>
        <begin position="247"/>
        <end position="341"/>
    </location>
</feature>
<evidence type="ECO:0000256" key="2">
    <source>
        <dbReference type="ARBA" id="ARBA00023125"/>
    </source>
</evidence>
<dbReference type="HOGENOM" id="CLU_464226_0_0_1"/>
<dbReference type="EMBL" id="CM000605">
    <property type="protein sequence ID" value="EEC51135.1"/>
    <property type="molecule type" value="Genomic_DNA"/>
</dbReference>
<dbReference type="GO" id="GO:0043565">
    <property type="term" value="F:sequence-specific DNA binding"/>
    <property type="evidence" value="ECO:0007669"/>
    <property type="project" value="InterPro"/>
</dbReference>
<dbReference type="AlphaFoldDB" id="B7FPA2"/>
<proteinExistence type="inferred from homology"/>
<dbReference type="PANTHER" id="PTHR10015:SF206">
    <property type="entry name" value="HSF-TYPE DNA-BINDING DOMAIN-CONTAINING PROTEIN"/>
    <property type="match status" value="1"/>
</dbReference>
<feature type="compositionally biased region" description="Polar residues" evidence="5">
    <location>
        <begin position="186"/>
        <end position="201"/>
    </location>
</feature>
<feature type="region of interest" description="Disordered" evidence="5">
    <location>
        <begin position="340"/>
        <end position="381"/>
    </location>
</feature>
<keyword evidence="3" id="KW-0539">Nucleus</keyword>
<dbReference type="SMART" id="SM00415">
    <property type="entry name" value="HSF"/>
    <property type="match status" value="1"/>
</dbReference>
<evidence type="ECO:0000256" key="4">
    <source>
        <dbReference type="RuleBase" id="RU004020"/>
    </source>
</evidence>
<dbReference type="Proteomes" id="UP000000759">
    <property type="component" value="Chromosome 1"/>
</dbReference>
<evidence type="ECO:0000259" key="6">
    <source>
        <dbReference type="SMART" id="SM00415"/>
    </source>
</evidence>
<dbReference type="FunFam" id="1.10.10.10:FF:000479">
    <property type="entry name" value="Predicted protein"/>
    <property type="match status" value="1"/>
</dbReference>
<dbReference type="RefSeq" id="XP_002176672.1">
    <property type="nucleotide sequence ID" value="XM_002176636.1"/>
</dbReference>
<feature type="compositionally biased region" description="Polar residues" evidence="5">
    <location>
        <begin position="359"/>
        <end position="375"/>
    </location>
</feature>
<comment type="similarity">
    <text evidence="4">Belongs to the HSF family.</text>
</comment>
<comment type="subcellular location">
    <subcellularLocation>
        <location evidence="1">Nucleus</location>
    </subcellularLocation>
</comment>
<dbReference type="InterPro" id="IPR036388">
    <property type="entry name" value="WH-like_DNA-bd_sf"/>
</dbReference>
<dbReference type="PRINTS" id="PR00056">
    <property type="entry name" value="HSFDOMAIN"/>
</dbReference>
<evidence type="ECO:0000313" key="8">
    <source>
        <dbReference type="Proteomes" id="UP000000759"/>
    </source>
</evidence>
<dbReference type="STRING" id="556484.B7FPA2"/>
<dbReference type="InterPro" id="IPR036390">
    <property type="entry name" value="WH_DNA-bd_sf"/>
</dbReference>
<dbReference type="SUPFAM" id="SSF46785">
    <property type="entry name" value="Winged helix' DNA-binding domain"/>
    <property type="match status" value="1"/>
</dbReference>
<dbReference type="InterPro" id="IPR000232">
    <property type="entry name" value="HSF_DNA-bd"/>
</dbReference>
<dbReference type="GeneID" id="7196115"/>
<dbReference type="PaxDb" id="2850-Phatr42714"/>
<keyword evidence="2" id="KW-0238">DNA-binding</keyword>
<sequence length="580" mass="61153">MEKALTDAADLDENEEASSTTVMPLAADVHSVSGPVAPPPTPVTTIQQPPSTVLPLHQGSKSDTINFSNFNHPALDGSLSPQNPAMGVSGDNHINFPEAVSSTTASSDTGDQQAQLRAMYLAGFRAAQVHNDRLSLKDNFEIAKHDSQPGTLTMEGTNPLAAPAINAGTFLMPVATGEAAGLVAASPTSSNFPPGNGSTMLTRRHSDLPDSGVATRRITRTASSTSSMAASPALSATASPSGGGSSGSNPFPRKLMDMLRKEDSSVVAWLPSGDSFSVRDSDRFVADILPRYFRHTKLTSFQRQLNLYGFRRMTKGPDAGAYRHDMFRRDDPDLCLQMKRTKQKGSASPQLRPNGRGGSSSVTSSPLMTPDQSPSLYALDPDALSRSAPSILSASVMGHLNPPSEHRRADFRSNPPGHPGINMAQTGLSILMGDNSVQHQSSSSVPQGKSLGKLTAEQLTQYQADLIDRERQASALAAAGMVAESVNKTQATHGHSIAQGLAAPPQLSHATATPTQTANISELDSINWNLMDIGAMHLDDMDMDFASLFDPANEAASMETEGSGWPNVGKSAASTSSDPK</sequence>
<dbReference type="GO" id="GO:0005634">
    <property type="term" value="C:nucleus"/>
    <property type="evidence" value="ECO:0007669"/>
    <property type="project" value="UniProtKB-SubCell"/>
</dbReference>